<dbReference type="AlphaFoldDB" id="A0A4D9DHP0"/>
<dbReference type="SUPFAM" id="SSF50353">
    <property type="entry name" value="Cytokine"/>
    <property type="match status" value="1"/>
</dbReference>
<accession>A0A4D9DHP0</accession>
<evidence type="ECO:0000256" key="4">
    <source>
        <dbReference type="ARBA" id="ARBA00023246"/>
    </source>
</evidence>
<keyword evidence="3" id="KW-0221">Differentiation</keyword>
<feature type="compositionally biased region" description="Basic residues" evidence="5">
    <location>
        <begin position="315"/>
        <end position="325"/>
    </location>
</feature>
<dbReference type="InterPro" id="IPR008996">
    <property type="entry name" value="IL1/FGF"/>
</dbReference>
<dbReference type="PANTHER" id="PTHR11486">
    <property type="entry name" value="FIBROBLAST GROWTH FACTOR"/>
    <property type="match status" value="1"/>
</dbReference>
<gene>
    <name evidence="6" type="ORF">DR999_PMT21393</name>
</gene>
<evidence type="ECO:0000313" key="6">
    <source>
        <dbReference type="EMBL" id="TFJ96800.1"/>
    </source>
</evidence>
<comment type="similarity">
    <text evidence="1">Belongs to the heparin-binding growth factors family.</text>
</comment>
<dbReference type="SMART" id="SM00442">
    <property type="entry name" value="FGF"/>
    <property type="match status" value="1"/>
</dbReference>
<name>A0A4D9DHP0_9SAUR</name>
<evidence type="ECO:0000256" key="5">
    <source>
        <dbReference type="SAM" id="MobiDB-lite"/>
    </source>
</evidence>
<dbReference type="OrthoDB" id="5988014at2759"/>
<dbReference type="Pfam" id="PF00167">
    <property type="entry name" value="FGF"/>
    <property type="match status" value="1"/>
</dbReference>
<dbReference type="GO" id="GO:0008083">
    <property type="term" value="F:growth factor activity"/>
    <property type="evidence" value="ECO:0007669"/>
    <property type="project" value="InterPro"/>
</dbReference>
<protein>
    <submittedName>
        <fullName evidence="6">Perforin-1-like</fullName>
    </submittedName>
</protein>
<reference evidence="6 7" key="1">
    <citation type="submission" date="2019-04" db="EMBL/GenBank/DDBJ databases">
        <title>Draft genome of the big-headed turtle Platysternon megacephalum.</title>
        <authorList>
            <person name="Gong S."/>
        </authorList>
    </citation>
    <scope>NUCLEOTIDE SEQUENCE [LARGE SCALE GENOMIC DNA]</scope>
    <source>
        <strain evidence="6">DO16091913</strain>
        <tissue evidence="6">Muscle</tissue>
    </source>
</reference>
<dbReference type="InterPro" id="IPR002209">
    <property type="entry name" value="Fibroblast_GF_fam"/>
</dbReference>
<evidence type="ECO:0000313" key="7">
    <source>
        <dbReference type="Proteomes" id="UP000297703"/>
    </source>
</evidence>
<evidence type="ECO:0000256" key="3">
    <source>
        <dbReference type="ARBA" id="ARBA00022782"/>
    </source>
</evidence>
<feature type="region of interest" description="Disordered" evidence="5">
    <location>
        <begin position="315"/>
        <end position="363"/>
    </location>
</feature>
<dbReference type="STRING" id="55544.A0A4D9DHP0"/>
<dbReference type="GO" id="GO:0051781">
    <property type="term" value="P:positive regulation of cell division"/>
    <property type="evidence" value="ECO:0007669"/>
    <property type="project" value="UniProtKB-KW"/>
</dbReference>
<keyword evidence="4" id="KW-0497">Mitogen</keyword>
<comment type="caution">
    <text evidence="6">The sequence shown here is derived from an EMBL/GenBank/DDBJ whole genome shotgun (WGS) entry which is preliminary data.</text>
</comment>
<keyword evidence="2" id="KW-0217">Developmental protein</keyword>
<sequence length="363" mass="38915">MAGTSSLHPVSCGDCLSLPHGQAAAIILLPLQQLFLMPLFCKRPMRWVTAGGAAAGQVLLSPEVLAAEPLSNQPPLARLQAGCAREPRTQACPSARGQLHLGAGHCPDQGPHEPPPSAGIYQPCPVQYPQGRTLARSTTNHSEPPRGATNRESCSLPLASRHVGAGSGSHVGTSCCPGPRRSLNIRYLLLLLLPVQESHQTAADFRLYVENRTRHLDAGSRRPVRVYQLYSRSSSGHLQVLGKRVRANGEDGNKYGASLAGPRGEGAAATCPAPGSALDGRSRGCVFVEEVLENNYTAFMSARHRGWYLGFTRKGRAQRGPRTHRTQREGHFMKRPPKGTGGEGQSSFRFTALTPPTKRALGP</sequence>
<dbReference type="Gene3D" id="2.80.10.50">
    <property type="match status" value="2"/>
</dbReference>
<dbReference type="EMBL" id="QXTE01000585">
    <property type="protein sequence ID" value="TFJ96800.1"/>
    <property type="molecule type" value="Genomic_DNA"/>
</dbReference>
<reference evidence="6 7" key="2">
    <citation type="submission" date="2019-04" db="EMBL/GenBank/DDBJ databases">
        <title>The genome sequence of big-headed turtle.</title>
        <authorList>
            <person name="Gong S."/>
        </authorList>
    </citation>
    <scope>NUCLEOTIDE SEQUENCE [LARGE SCALE GENOMIC DNA]</scope>
    <source>
        <strain evidence="6">DO16091913</strain>
        <tissue evidence="6">Muscle</tissue>
    </source>
</reference>
<organism evidence="6 7">
    <name type="scientific">Platysternon megacephalum</name>
    <name type="common">big-headed turtle</name>
    <dbReference type="NCBI Taxonomy" id="55544"/>
    <lineage>
        <taxon>Eukaryota</taxon>
        <taxon>Metazoa</taxon>
        <taxon>Chordata</taxon>
        <taxon>Craniata</taxon>
        <taxon>Vertebrata</taxon>
        <taxon>Euteleostomi</taxon>
        <taxon>Archelosauria</taxon>
        <taxon>Testudinata</taxon>
        <taxon>Testudines</taxon>
        <taxon>Cryptodira</taxon>
        <taxon>Durocryptodira</taxon>
        <taxon>Testudinoidea</taxon>
        <taxon>Platysternidae</taxon>
        <taxon>Platysternon</taxon>
    </lineage>
</organism>
<keyword evidence="7" id="KW-1185">Reference proteome</keyword>
<evidence type="ECO:0000256" key="2">
    <source>
        <dbReference type="ARBA" id="ARBA00022473"/>
    </source>
</evidence>
<evidence type="ECO:0000256" key="1">
    <source>
        <dbReference type="ARBA" id="ARBA00007936"/>
    </source>
</evidence>
<proteinExistence type="inferred from homology"/>
<dbReference type="GO" id="GO:0030154">
    <property type="term" value="P:cell differentiation"/>
    <property type="evidence" value="ECO:0007669"/>
    <property type="project" value="UniProtKB-KW"/>
</dbReference>
<dbReference type="Proteomes" id="UP000297703">
    <property type="component" value="Unassembled WGS sequence"/>
</dbReference>